<feature type="transmembrane region" description="Helical" evidence="11">
    <location>
        <begin position="372"/>
        <end position="391"/>
    </location>
</feature>
<dbReference type="EC" id="2.7.1.108" evidence="3"/>
<keyword evidence="4" id="KW-0808">Transferase</keyword>
<feature type="transmembrane region" description="Helical" evidence="11">
    <location>
        <begin position="155"/>
        <end position="174"/>
    </location>
</feature>
<feature type="transmembrane region" description="Helical" evidence="11">
    <location>
        <begin position="96"/>
        <end position="117"/>
    </location>
</feature>
<evidence type="ECO:0000256" key="1">
    <source>
        <dbReference type="ARBA" id="ARBA00004477"/>
    </source>
</evidence>
<sequence length="527" mass="58655">MPTSTLSKGVPTDAANDSSELPEQFRPKVRVVNNKSRDAEISKPTPMPAPFKVALALFDGFMEPDKFVQLVVLGLSSHLIYLKYGSEQSSIEQGPMMLSVVAAYFVNVFLTASSSGIGEEALPPFNTIYLFYLQAALSILFAPEYILLNTVLAFSISDLTLILKIPLQMVFLLLTNNESSFVEISAKALVLNYFFIYGLYRASELKSLDKMECHMFAILCTNIVLLFKSDSIHFQVMRVCFTSFVIIVVITTALRLVLKNLSLHQSARTIILLPIIIIGFPYFIQKNLVIDGIAPFTWLLDYIGSSETRMSIMKTWLGSALLLFPSVFTLKSNWSLNTSRKVWHFAVLPLLIPAIVLDTNFVKIALAGTVNLFLIVEYIRFLHIFPIGDYLDKHLRSFADFRDEKGPIIISYLYFIIGISLPFLLNGSVIGIVSLGVGDSLASIVGKKFGKRYWPNMSKTLEGTTAFILSTVATTLSLKMYLNFFPDISSPNLVIVCFLAGILEGNSTLNDNLLVPTFMLIALEALK</sequence>
<evidence type="ECO:0000256" key="11">
    <source>
        <dbReference type="SAM" id="Phobius"/>
    </source>
</evidence>
<dbReference type="EMBL" id="CP015059">
    <property type="protein sequence ID" value="QGN17139.1"/>
    <property type="molecule type" value="Genomic_DNA"/>
</dbReference>
<comment type="similarity">
    <text evidence="2">Belongs to the polyprenol kinase family.</text>
</comment>
<evidence type="ECO:0000256" key="2">
    <source>
        <dbReference type="ARBA" id="ARBA00010794"/>
    </source>
</evidence>
<keyword evidence="5 11" id="KW-0812">Transmembrane</keyword>
<dbReference type="Proteomes" id="UP000422736">
    <property type="component" value="Chromosome 6"/>
</dbReference>
<feature type="transmembrane region" description="Helical" evidence="11">
    <location>
        <begin position="270"/>
        <end position="290"/>
    </location>
</feature>
<keyword evidence="7" id="KW-0256">Endoplasmic reticulum</keyword>
<keyword evidence="9 11" id="KW-0472">Membrane</keyword>
<dbReference type="PANTHER" id="PTHR13205">
    <property type="entry name" value="TRANSMEMBRANE PROTEIN 15-RELATED"/>
    <property type="match status" value="1"/>
</dbReference>
<evidence type="ECO:0000256" key="6">
    <source>
        <dbReference type="ARBA" id="ARBA00022777"/>
    </source>
</evidence>
<evidence type="ECO:0000256" key="4">
    <source>
        <dbReference type="ARBA" id="ARBA00022679"/>
    </source>
</evidence>
<keyword evidence="8 11" id="KW-1133">Transmembrane helix</keyword>
<evidence type="ECO:0000256" key="3">
    <source>
        <dbReference type="ARBA" id="ARBA00012132"/>
    </source>
</evidence>
<evidence type="ECO:0000256" key="8">
    <source>
        <dbReference type="ARBA" id="ARBA00022989"/>
    </source>
</evidence>
<keyword evidence="6 12" id="KW-0418">Kinase</keyword>
<name>A0ABX6EZH0_KLUMA</name>
<evidence type="ECO:0000313" key="12">
    <source>
        <dbReference type="EMBL" id="QGN17139.1"/>
    </source>
</evidence>
<feature type="transmembrane region" description="Helical" evidence="11">
    <location>
        <begin position="129"/>
        <end position="148"/>
    </location>
</feature>
<reference evidence="12 13" key="1">
    <citation type="submission" date="2016-03" db="EMBL/GenBank/DDBJ databases">
        <title>How can Kluyveromyces marxianus grow so fast - potential evolutionary course in Saccharomyces Complex revealed by comparative genomics.</title>
        <authorList>
            <person name="Mo W."/>
            <person name="Lu W."/>
            <person name="Yang X."/>
            <person name="Qi J."/>
            <person name="Lv H."/>
        </authorList>
    </citation>
    <scope>NUCLEOTIDE SEQUENCE [LARGE SCALE GENOMIC DNA]</scope>
    <source>
        <strain evidence="12 13">FIM1</strain>
    </source>
</reference>
<evidence type="ECO:0000256" key="5">
    <source>
        <dbReference type="ARBA" id="ARBA00022692"/>
    </source>
</evidence>
<protein>
    <recommendedName>
        <fullName evidence="3">dolichol kinase</fullName>
        <ecNumber evidence="3">2.7.1.108</ecNumber>
    </recommendedName>
</protein>
<feature type="transmembrane region" description="Helical" evidence="11">
    <location>
        <begin position="235"/>
        <end position="258"/>
    </location>
</feature>
<accession>A0ABX6EZH0</accession>
<comment type="subcellular location">
    <subcellularLocation>
        <location evidence="1">Endoplasmic reticulum membrane</location>
        <topology evidence="1">Multi-pass membrane protein</topology>
    </subcellularLocation>
</comment>
<reference evidence="12 13" key="2">
    <citation type="submission" date="2019-11" db="EMBL/GenBank/DDBJ databases">
        <authorList>
            <person name="Lu H."/>
        </authorList>
    </citation>
    <scope>NUCLEOTIDE SEQUENCE [LARGE SCALE GENOMIC DNA]</scope>
    <source>
        <strain evidence="12 13">FIM1</strain>
    </source>
</reference>
<dbReference type="InterPro" id="IPR032974">
    <property type="entry name" value="Polypren_kinase"/>
</dbReference>
<dbReference type="PANTHER" id="PTHR13205:SF15">
    <property type="entry name" value="DOLICHOL KINASE"/>
    <property type="match status" value="1"/>
</dbReference>
<gene>
    <name evidence="12" type="primary">SEC59</name>
    <name evidence="12" type="ORF">FIM1_3870</name>
</gene>
<evidence type="ECO:0000256" key="9">
    <source>
        <dbReference type="ARBA" id="ARBA00023136"/>
    </source>
</evidence>
<feature type="transmembrane region" description="Helical" evidence="11">
    <location>
        <begin position="310"/>
        <end position="330"/>
    </location>
</feature>
<evidence type="ECO:0000256" key="7">
    <source>
        <dbReference type="ARBA" id="ARBA00022824"/>
    </source>
</evidence>
<proteinExistence type="inferred from homology"/>
<feature type="region of interest" description="Disordered" evidence="10">
    <location>
        <begin position="1"/>
        <end position="22"/>
    </location>
</feature>
<feature type="transmembrane region" description="Helical" evidence="11">
    <location>
        <begin position="342"/>
        <end position="366"/>
    </location>
</feature>
<feature type="transmembrane region" description="Helical" evidence="11">
    <location>
        <begin position="180"/>
        <end position="200"/>
    </location>
</feature>
<dbReference type="GO" id="GO:0016301">
    <property type="term" value="F:kinase activity"/>
    <property type="evidence" value="ECO:0007669"/>
    <property type="project" value="UniProtKB-KW"/>
</dbReference>
<keyword evidence="13" id="KW-1185">Reference proteome</keyword>
<feature type="transmembrane region" description="Helical" evidence="11">
    <location>
        <begin position="412"/>
        <end position="437"/>
    </location>
</feature>
<organism evidence="12 13">
    <name type="scientific">Kluyveromyces marxianus</name>
    <name type="common">Yeast</name>
    <name type="synonym">Candida kefyr</name>
    <dbReference type="NCBI Taxonomy" id="4911"/>
    <lineage>
        <taxon>Eukaryota</taxon>
        <taxon>Fungi</taxon>
        <taxon>Dikarya</taxon>
        <taxon>Ascomycota</taxon>
        <taxon>Saccharomycotina</taxon>
        <taxon>Saccharomycetes</taxon>
        <taxon>Saccharomycetales</taxon>
        <taxon>Saccharomycetaceae</taxon>
        <taxon>Kluyveromyces</taxon>
    </lineage>
</organism>
<evidence type="ECO:0000313" key="13">
    <source>
        <dbReference type="Proteomes" id="UP000422736"/>
    </source>
</evidence>
<evidence type="ECO:0000256" key="10">
    <source>
        <dbReference type="SAM" id="MobiDB-lite"/>
    </source>
</evidence>
<feature type="transmembrane region" description="Helical" evidence="11">
    <location>
        <begin position="463"/>
        <end position="482"/>
    </location>
</feature>